<feature type="domain" description="MacB-like periplasmic core" evidence="9">
    <location>
        <begin position="21"/>
        <end position="242"/>
    </location>
</feature>
<organism evidence="10 11">
    <name type="scientific">Heliorestis acidaminivorans</name>
    <dbReference type="NCBI Taxonomy" id="553427"/>
    <lineage>
        <taxon>Bacteria</taxon>
        <taxon>Bacillati</taxon>
        <taxon>Bacillota</taxon>
        <taxon>Clostridia</taxon>
        <taxon>Eubacteriales</taxon>
        <taxon>Heliobacteriaceae</taxon>
        <taxon>Heliorestis</taxon>
    </lineage>
</organism>
<reference evidence="10 11" key="1">
    <citation type="submission" date="2019-10" db="EMBL/GenBank/DDBJ databases">
        <title>Whole-genome sequence of the extremophile Heliorestis acidaminivorans DSM 24790.</title>
        <authorList>
            <person name="Kyndt J.A."/>
            <person name="Meyer T.E."/>
        </authorList>
    </citation>
    <scope>NUCLEOTIDE SEQUENCE [LARGE SCALE GENOMIC DNA]</scope>
    <source>
        <strain evidence="10 11">DSM 24790</strain>
    </source>
</reference>
<evidence type="ECO:0000256" key="3">
    <source>
        <dbReference type="ARBA" id="ARBA00022692"/>
    </source>
</evidence>
<feature type="transmembrane region" description="Helical" evidence="7">
    <location>
        <begin position="360"/>
        <end position="386"/>
    </location>
</feature>
<dbReference type="EMBL" id="WBXO01000005">
    <property type="protein sequence ID" value="KAB2952647.1"/>
    <property type="molecule type" value="Genomic_DNA"/>
</dbReference>
<evidence type="ECO:0000256" key="1">
    <source>
        <dbReference type="ARBA" id="ARBA00004651"/>
    </source>
</evidence>
<feature type="transmembrane region" description="Helical" evidence="7">
    <location>
        <begin position="21"/>
        <end position="42"/>
    </location>
</feature>
<name>A0A6I0EWW1_9FIRM</name>
<keyword evidence="4 7" id="KW-1133">Transmembrane helix</keyword>
<dbReference type="GO" id="GO:0005886">
    <property type="term" value="C:plasma membrane"/>
    <property type="evidence" value="ECO:0007669"/>
    <property type="project" value="UniProtKB-SubCell"/>
</dbReference>
<evidence type="ECO:0000256" key="5">
    <source>
        <dbReference type="ARBA" id="ARBA00023136"/>
    </source>
</evidence>
<comment type="subcellular location">
    <subcellularLocation>
        <location evidence="1">Cell membrane</location>
        <topology evidence="1">Multi-pass membrane protein</topology>
    </subcellularLocation>
</comment>
<dbReference type="InterPro" id="IPR025857">
    <property type="entry name" value="MacB_PCD"/>
</dbReference>
<dbReference type="PANTHER" id="PTHR30572:SF4">
    <property type="entry name" value="ABC TRANSPORTER PERMEASE YTRF"/>
    <property type="match status" value="1"/>
</dbReference>
<proteinExistence type="inferred from homology"/>
<accession>A0A6I0EWW1</accession>
<dbReference type="Pfam" id="PF12704">
    <property type="entry name" value="MacB_PCD"/>
    <property type="match status" value="1"/>
</dbReference>
<feature type="transmembrane region" description="Helical" evidence="7">
    <location>
        <begin position="276"/>
        <end position="302"/>
    </location>
</feature>
<evidence type="ECO:0000259" key="8">
    <source>
        <dbReference type="Pfam" id="PF02687"/>
    </source>
</evidence>
<protein>
    <submittedName>
        <fullName evidence="10">FtsX-like permease family protein</fullName>
    </submittedName>
</protein>
<keyword evidence="3 7" id="KW-0812">Transmembrane</keyword>
<dbReference type="AlphaFoldDB" id="A0A6I0EWW1"/>
<feature type="domain" description="ABC3 transporter permease C-terminal" evidence="8">
    <location>
        <begin position="284"/>
        <end position="395"/>
    </location>
</feature>
<comment type="similarity">
    <text evidence="6">Belongs to the ABC-4 integral membrane protein family.</text>
</comment>
<dbReference type="Proteomes" id="UP000468766">
    <property type="component" value="Unassembled WGS sequence"/>
</dbReference>
<dbReference type="InterPro" id="IPR003838">
    <property type="entry name" value="ABC3_permease_C"/>
</dbReference>
<dbReference type="GO" id="GO:0022857">
    <property type="term" value="F:transmembrane transporter activity"/>
    <property type="evidence" value="ECO:0007669"/>
    <property type="project" value="TreeGrafter"/>
</dbReference>
<evidence type="ECO:0000313" key="10">
    <source>
        <dbReference type="EMBL" id="KAB2952647.1"/>
    </source>
</evidence>
<evidence type="ECO:0000256" key="7">
    <source>
        <dbReference type="SAM" id="Phobius"/>
    </source>
</evidence>
<keyword evidence="2" id="KW-1003">Cell membrane</keyword>
<gene>
    <name evidence="10" type="ORF">F9B85_08315</name>
</gene>
<feature type="transmembrane region" description="Helical" evidence="7">
    <location>
        <begin position="323"/>
        <end position="348"/>
    </location>
</feature>
<sequence length="403" mass="44089">MNFTESLLLSLRSLKANKLRSFLTTLGIMIGVAAVIALVALGQGTSSRITASIESLGSNLLIVTPGAVPPDQRERAEELNRLTLEDSAALSRLESIDAVAPQVRRQGQVVWHNENWTTVVEGTSSEYIEVRNSVVDEGRFFNRLEARRQQNVVVLGATVAEKFFESNSKGIGQVIEINQTPFTVIGILEKQGNQGYANQDDRVIIPITTAMDRLFQIQEINAIYLSARSADLMDQAHEEVEKILKVQRNVSSTENTYFQISSQSQILSTAEEIGKLMTGLLAGIAAISLFVGGIGIMNIMLVSVTERTREIGIRKAIGATRSAIMQQFIIEAVTLSLIGGLMGIFFGLTLSKIIDYFTPLSTLISITPILYAFFFSFLVGLIFGVYPASKASALDPIEALRHQ</sequence>
<dbReference type="InterPro" id="IPR050250">
    <property type="entry name" value="Macrolide_Exporter_MacB"/>
</dbReference>
<evidence type="ECO:0000259" key="9">
    <source>
        <dbReference type="Pfam" id="PF12704"/>
    </source>
</evidence>
<evidence type="ECO:0000256" key="6">
    <source>
        <dbReference type="ARBA" id="ARBA00038076"/>
    </source>
</evidence>
<dbReference type="Pfam" id="PF02687">
    <property type="entry name" value="FtsX"/>
    <property type="match status" value="1"/>
</dbReference>
<keyword evidence="5 7" id="KW-0472">Membrane</keyword>
<evidence type="ECO:0000313" key="11">
    <source>
        <dbReference type="Proteomes" id="UP000468766"/>
    </source>
</evidence>
<comment type="caution">
    <text evidence="10">The sequence shown here is derived from an EMBL/GenBank/DDBJ whole genome shotgun (WGS) entry which is preliminary data.</text>
</comment>
<evidence type="ECO:0000256" key="4">
    <source>
        <dbReference type="ARBA" id="ARBA00022989"/>
    </source>
</evidence>
<dbReference type="OrthoDB" id="9770036at2"/>
<keyword evidence="11" id="KW-1185">Reference proteome</keyword>
<dbReference type="PANTHER" id="PTHR30572">
    <property type="entry name" value="MEMBRANE COMPONENT OF TRANSPORTER-RELATED"/>
    <property type="match status" value="1"/>
</dbReference>
<evidence type="ECO:0000256" key="2">
    <source>
        <dbReference type="ARBA" id="ARBA00022475"/>
    </source>
</evidence>